<dbReference type="InterPro" id="IPR052939">
    <property type="entry name" value="23S_rRNA_MeTrnsfrase_RlmA"/>
</dbReference>
<dbReference type="InterPro" id="IPR016718">
    <property type="entry name" value="rRNA_m1G-MeTrfase_A_prd"/>
</dbReference>
<feature type="domain" description="23S rRNA (guanine(745)-N(1))-methyltransferase N-terminal" evidence="4">
    <location>
        <begin position="3"/>
        <end position="46"/>
    </location>
</feature>
<dbReference type="GO" id="GO:0032259">
    <property type="term" value="P:methylation"/>
    <property type="evidence" value="ECO:0007669"/>
    <property type="project" value="UniProtKB-KW"/>
</dbReference>
<comment type="caution">
    <text evidence="5">The sequence shown here is derived from an EMBL/GenBank/DDBJ whole genome shotgun (WGS) entry which is preliminary data.</text>
</comment>
<dbReference type="STRING" id="1691903.A9B99_02005"/>
<evidence type="ECO:0000256" key="1">
    <source>
        <dbReference type="PIRSR" id="PIRSR018249-1"/>
    </source>
</evidence>
<dbReference type="CDD" id="cd02440">
    <property type="entry name" value="AdoMet_MTases"/>
    <property type="match status" value="1"/>
</dbReference>
<dbReference type="PIRSF" id="PIRSF018249">
    <property type="entry name" value="MyrA_prd"/>
    <property type="match status" value="1"/>
</dbReference>
<dbReference type="OrthoDB" id="108476at2"/>
<feature type="binding site" evidence="1">
    <location>
        <position position="5"/>
    </location>
    <ligand>
        <name>Zn(2+)</name>
        <dbReference type="ChEBI" id="CHEBI:29105"/>
    </ligand>
</feature>
<dbReference type="InterPro" id="IPR048647">
    <property type="entry name" value="RlmA_N"/>
</dbReference>
<dbReference type="Proteomes" id="UP000078225">
    <property type="component" value="Unassembled WGS sequence"/>
</dbReference>
<feature type="binding site" evidence="2">
    <location>
        <begin position="96"/>
        <end position="97"/>
    </location>
    <ligand>
        <name>S-adenosyl-L-methionine</name>
        <dbReference type="ChEBI" id="CHEBI:59789"/>
    </ligand>
</feature>
<evidence type="ECO:0000313" key="6">
    <source>
        <dbReference type="Proteomes" id="UP000078225"/>
    </source>
</evidence>
<feature type="binding site" evidence="1">
    <location>
        <position position="8"/>
    </location>
    <ligand>
        <name>Zn(2+)</name>
        <dbReference type="ChEBI" id="CHEBI:29105"/>
    </ligand>
</feature>
<evidence type="ECO:0000256" key="2">
    <source>
        <dbReference type="PIRSR" id="PIRSR018249-2"/>
    </source>
</evidence>
<dbReference type="InterPro" id="IPR029063">
    <property type="entry name" value="SAM-dependent_MTases_sf"/>
</dbReference>
<dbReference type="PANTHER" id="PTHR43460:SF1">
    <property type="entry name" value="METHYLTRANSFERASE TYPE 11 DOMAIN-CONTAINING PROTEIN"/>
    <property type="match status" value="1"/>
</dbReference>
<feature type="binding site" evidence="2">
    <location>
        <position position="185"/>
    </location>
    <ligand>
        <name>S-adenosyl-L-methionine</name>
        <dbReference type="ChEBI" id="CHEBI:59789"/>
    </ligand>
</feature>
<keyword evidence="6" id="KW-1185">Reference proteome</keyword>
<feature type="binding site" evidence="2">
    <location>
        <position position="67"/>
    </location>
    <ligand>
        <name>S-adenosyl-L-methionine</name>
        <dbReference type="ChEBI" id="CHEBI:59789"/>
    </ligand>
</feature>
<dbReference type="NCBIfam" id="NF008300">
    <property type="entry name" value="PRK11088.1"/>
    <property type="match status" value="1"/>
</dbReference>
<keyword evidence="2" id="KW-0949">S-adenosyl-L-methionine</keyword>
<evidence type="ECO:0000313" key="5">
    <source>
        <dbReference type="EMBL" id="OAT78526.1"/>
    </source>
</evidence>
<dbReference type="AlphaFoldDB" id="A0A1B7L8C2"/>
<name>A0A1B7L8C2_9ENTR</name>
<gene>
    <name evidence="5" type="ORF">A9B99_02005</name>
</gene>
<keyword evidence="5" id="KW-0808">Transferase</keyword>
<feature type="domain" description="Methyltransferase" evidence="3">
    <location>
        <begin position="90"/>
        <end position="174"/>
    </location>
</feature>
<dbReference type="EMBL" id="LYRP01000001">
    <property type="protein sequence ID" value="OAT78526.1"/>
    <property type="molecule type" value="Genomic_DNA"/>
</dbReference>
<dbReference type="GO" id="GO:0008168">
    <property type="term" value="F:methyltransferase activity"/>
    <property type="evidence" value="ECO:0007669"/>
    <property type="project" value="UniProtKB-KW"/>
</dbReference>
<feature type="binding site" evidence="1">
    <location>
        <position position="21"/>
    </location>
    <ligand>
        <name>Zn(2+)</name>
        <dbReference type="ChEBI" id="CHEBI:29105"/>
    </ligand>
</feature>
<dbReference type="InterPro" id="IPR041698">
    <property type="entry name" value="Methyltransf_25"/>
</dbReference>
<evidence type="ECO:0000259" key="3">
    <source>
        <dbReference type="Pfam" id="PF13649"/>
    </source>
</evidence>
<accession>A0A1B7L8C2</accession>
<keyword evidence="1" id="KW-0479">Metal-binding</keyword>
<dbReference type="Pfam" id="PF21302">
    <property type="entry name" value="Zn_ribbon_RlmA"/>
    <property type="match status" value="1"/>
</dbReference>
<dbReference type="GO" id="GO:0046872">
    <property type="term" value="F:metal ion binding"/>
    <property type="evidence" value="ECO:0007669"/>
    <property type="project" value="UniProtKB-KW"/>
</dbReference>
<dbReference type="Gene3D" id="3.40.50.150">
    <property type="entry name" value="Vaccinia Virus protein VP39"/>
    <property type="match status" value="1"/>
</dbReference>
<dbReference type="RefSeq" id="WP_064594115.1">
    <property type="nucleotide sequence ID" value="NZ_CP134782.1"/>
</dbReference>
<proteinExistence type="predicted"/>
<protein>
    <submittedName>
        <fullName evidence="5">23S rRNA (Guanine(745)-N(1))-methyltransferase</fullName>
    </submittedName>
</protein>
<keyword evidence="5" id="KW-0489">Methyltransferase</keyword>
<keyword evidence="1" id="KW-0862">Zinc</keyword>
<feature type="binding site" evidence="1">
    <location>
        <position position="25"/>
    </location>
    <ligand>
        <name>Zn(2+)</name>
        <dbReference type="ChEBI" id="CHEBI:29105"/>
    </ligand>
</feature>
<dbReference type="SUPFAM" id="SSF53335">
    <property type="entry name" value="S-adenosyl-L-methionine-dependent methyltransferases"/>
    <property type="match status" value="1"/>
</dbReference>
<evidence type="ECO:0000259" key="4">
    <source>
        <dbReference type="Pfam" id="PF21302"/>
    </source>
</evidence>
<dbReference type="PANTHER" id="PTHR43460">
    <property type="entry name" value="METHYLTRANSFERASE"/>
    <property type="match status" value="1"/>
</dbReference>
<organism evidence="5 6">
    <name type="scientific">Mangrovibacter phragmitis</name>
    <dbReference type="NCBI Taxonomy" id="1691903"/>
    <lineage>
        <taxon>Bacteria</taxon>
        <taxon>Pseudomonadati</taxon>
        <taxon>Pseudomonadota</taxon>
        <taxon>Gammaproteobacteria</taxon>
        <taxon>Enterobacterales</taxon>
        <taxon>Enterobacteriaceae</taxon>
        <taxon>Mangrovibacter</taxon>
    </lineage>
</organism>
<reference evidence="6" key="1">
    <citation type="submission" date="2016-05" db="EMBL/GenBank/DDBJ databases">
        <authorList>
            <person name="Behera P."/>
            <person name="Vaishampayan P."/>
            <person name="Singh N."/>
            <person name="Raina V."/>
            <person name="Suar M."/>
            <person name="Pattnaik A."/>
            <person name="Rastogi G."/>
        </authorList>
    </citation>
    <scope>NUCLEOTIDE SEQUENCE [LARGE SCALE GENOMIC DNA]</scope>
    <source>
        <strain evidence="6">MP23</strain>
    </source>
</reference>
<sequence length="273" mass="30948">MLYLCPLCHTKLHSENKSMVCSAGHRFDLAREGYINLLPVHHKRSKDPGDNTEMIQARREFLDSGHYQPLRSFITSRLAHWLPENAPALLDIGCGEGYYTSEFAQWVNERQGSCYGLDVSKVAIRMAAKRYDSVHFCVASSQRLPFEENSLDGVVRIYAPCNSKELQRVVKPGGVVITATPGPKHLYELKALIYPQVRLHPEHSEQLPGFRLAESLPLQTNLQLTGLQAWSLLQMTPFAWHASEETKAELADRASFTCKADFLVQVWQRKQVV</sequence>
<dbReference type="Pfam" id="PF13649">
    <property type="entry name" value="Methyltransf_25"/>
    <property type="match status" value="1"/>
</dbReference>